<comment type="subcellular location">
    <subcellularLocation>
        <location evidence="1">Cytoplasm</location>
    </subcellularLocation>
</comment>
<name>A0A1Q9JHF3_9FIRM</name>
<organism evidence="5 6">
    <name type="scientific">Hornefia porci</name>
    <dbReference type="NCBI Taxonomy" id="2652292"/>
    <lineage>
        <taxon>Bacteria</taxon>
        <taxon>Bacillati</taxon>
        <taxon>Bacillota</taxon>
        <taxon>Clostridia</taxon>
        <taxon>Peptostreptococcales</taxon>
        <taxon>Anaerovoracaceae</taxon>
        <taxon>Hornefia</taxon>
    </lineage>
</organism>
<evidence type="ECO:0000313" key="6">
    <source>
        <dbReference type="Proteomes" id="UP000187404"/>
    </source>
</evidence>
<dbReference type="GO" id="GO:0016491">
    <property type="term" value="F:oxidoreductase activity"/>
    <property type="evidence" value="ECO:0007669"/>
    <property type="project" value="UniProtKB-KW"/>
</dbReference>
<evidence type="ECO:0000259" key="4">
    <source>
        <dbReference type="Pfam" id="PF00881"/>
    </source>
</evidence>
<dbReference type="Gene3D" id="3.40.109.10">
    <property type="entry name" value="NADH Oxidase"/>
    <property type="match status" value="1"/>
</dbReference>
<dbReference type="Proteomes" id="UP000187404">
    <property type="component" value="Unassembled WGS sequence"/>
</dbReference>
<proteinExistence type="predicted"/>
<dbReference type="STRING" id="1261640.BHK98_05610"/>
<evidence type="ECO:0000256" key="2">
    <source>
        <dbReference type="ARBA" id="ARBA00022490"/>
    </source>
</evidence>
<reference evidence="5 6" key="1">
    <citation type="journal article" date="2016" name="Appl. Environ. Microbiol.">
        <title>Function and Phylogeny of Bacterial Butyryl Coenzyme A:Acetate Transferases and Their Diversity in the Proximal Colon of Swine.</title>
        <authorList>
            <person name="Trachsel J."/>
            <person name="Bayles D.O."/>
            <person name="Looft T."/>
            <person name="Levine U.Y."/>
            <person name="Allen H.K."/>
        </authorList>
    </citation>
    <scope>NUCLEOTIDE SEQUENCE [LARGE SCALE GENOMIC DNA]</scope>
    <source>
        <strain evidence="5 6">68-3-10</strain>
    </source>
</reference>
<protein>
    <submittedName>
        <fullName evidence="5">Nitroreductase</fullName>
    </submittedName>
</protein>
<accession>A0A1Q9JHF3</accession>
<dbReference type="Pfam" id="PF00881">
    <property type="entry name" value="Nitroreductase"/>
    <property type="match status" value="1"/>
</dbReference>
<sequence length="190" mass="21509">MAITDALGMRRSYYQLNRELPVSVGEVKKLIEEVTELVPDAFNMKSARVVTALGSRQDELWDGVYNAFEGKVAREKIDGFKAAAGTILYFYDEAVVKEKQEQFPLYAANFPVWANQANGMLQINVWTALREIGVGANLQHYNPVIDDTVRRMFDIPESWKLIAQMPFGGIAAEPEPKEKEDISNRVKFCE</sequence>
<dbReference type="RefSeq" id="WP_075712576.1">
    <property type="nucleotide sequence ID" value="NZ_MJIE01000001.1"/>
</dbReference>
<dbReference type="FunFam" id="3.40.109.10:FF:000001">
    <property type="entry name" value="Nitroreductase family"/>
    <property type="match status" value="1"/>
</dbReference>
<comment type="caution">
    <text evidence="5">The sequence shown here is derived from an EMBL/GenBank/DDBJ whole genome shotgun (WGS) entry which is preliminary data.</text>
</comment>
<dbReference type="InterPro" id="IPR000415">
    <property type="entry name" value="Nitroreductase-like"/>
</dbReference>
<dbReference type="OrthoDB" id="9810617at2"/>
<feature type="domain" description="Nitroreductase" evidence="4">
    <location>
        <begin position="9"/>
        <end position="168"/>
    </location>
</feature>
<dbReference type="EMBL" id="MJIE01000001">
    <property type="protein sequence ID" value="OLR55584.1"/>
    <property type="molecule type" value="Genomic_DNA"/>
</dbReference>
<dbReference type="CDD" id="cd02140">
    <property type="entry name" value="Frm2-like"/>
    <property type="match status" value="1"/>
</dbReference>
<evidence type="ECO:0000256" key="3">
    <source>
        <dbReference type="ARBA" id="ARBA00023002"/>
    </source>
</evidence>
<dbReference type="GO" id="GO:0005737">
    <property type="term" value="C:cytoplasm"/>
    <property type="evidence" value="ECO:0007669"/>
    <property type="project" value="UniProtKB-SubCell"/>
</dbReference>
<dbReference type="AlphaFoldDB" id="A0A1Q9JHF3"/>
<keyword evidence="3" id="KW-0560">Oxidoreductase</keyword>
<dbReference type="InterPro" id="IPR033877">
    <property type="entry name" value="Frm2/Hbn1"/>
</dbReference>
<dbReference type="GO" id="GO:0034599">
    <property type="term" value="P:cellular response to oxidative stress"/>
    <property type="evidence" value="ECO:0007669"/>
    <property type="project" value="InterPro"/>
</dbReference>
<keyword evidence="2" id="KW-0963">Cytoplasm</keyword>
<evidence type="ECO:0000256" key="1">
    <source>
        <dbReference type="ARBA" id="ARBA00004496"/>
    </source>
</evidence>
<dbReference type="PANTHER" id="PTHR43035:SF1">
    <property type="entry name" value="FATTY ACID REPRESSION MUTANT PROTEIN 2-RELATED"/>
    <property type="match status" value="1"/>
</dbReference>
<evidence type="ECO:0000313" key="5">
    <source>
        <dbReference type="EMBL" id="OLR55584.1"/>
    </source>
</evidence>
<dbReference type="SUPFAM" id="SSF55469">
    <property type="entry name" value="FMN-dependent nitroreductase-like"/>
    <property type="match status" value="1"/>
</dbReference>
<dbReference type="PANTHER" id="PTHR43035">
    <property type="entry name" value="FATTY ACID REPRESSION MUTANT PROTEIN 2-RELATED"/>
    <property type="match status" value="1"/>
</dbReference>
<gene>
    <name evidence="5" type="ORF">BHK98_05610</name>
</gene>
<dbReference type="InterPro" id="IPR029479">
    <property type="entry name" value="Nitroreductase"/>
</dbReference>
<keyword evidence="6" id="KW-1185">Reference proteome</keyword>